<dbReference type="GO" id="GO:0016887">
    <property type="term" value="F:ATP hydrolysis activity"/>
    <property type="evidence" value="ECO:0007669"/>
    <property type="project" value="InterPro"/>
</dbReference>
<keyword evidence="6 9" id="KW-1133">Transmembrane helix</keyword>
<feature type="region of interest" description="Disordered" evidence="8">
    <location>
        <begin position="958"/>
        <end position="990"/>
    </location>
</feature>
<feature type="compositionally biased region" description="Polar residues" evidence="8">
    <location>
        <begin position="978"/>
        <end position="990"/>
    </location>
</feature>
<feature type="compositionally biased region" description="Acidic residues" evidence="8">
    <location>
        <begin position="1793"/>
        <end position="1804"/>
    </location>
</feature>
<evidence type="ECO:0000256" key="9">
    <source>
        <dbReference type="SAM" id="Phobius"/>
    </source>
</evidence>
<keyword evidence="3 9" id="KW-0812">Transmembrane</keyword>
<dbReference type="InterPro" id="IPR011527">
    <property type="entry name" value="ABC1_TM_dom"/>
</dbReference>
<feature type="transmembrane region" description="Helical" evidence="9">
    <location>
        <begin position="209"/>
        <end position="227"/>
    </location>
</feature>
<evidence type="ECO:0000313" key="12">
    <source>
        <dbReference type="EMBL" id="KAG0009778.1"/>
    </source>
</evidence>
<keyword evidence="2" id="KW-0813">Transport</keyword>
<dbReference type="InterPro" id="IPR003439">
    <property type="entry name" value="ABC_transporter-like_ATP-bd"/>
</dbReference>
<organism evidence="12 13">
    <name type="scientific">Entomortierella chlamydospora</name>
    <dbReference type="NCBI Taxonomy" id="101097"/>
    <lineage>
        <taxon>Eukaryota</taxon>
        <taxon>Fungi</taxon>
        <taxon>Fungi incertae sedis</taxon>
        <taxon>Mucoromycota</taxon>
        <taxon>Mortierellomycotina</taxon>
        <taxon>Mortierellomycetes</taxon>
        <taxon>Mortierellales</taxon>
        <taxon>Mortierellaceae</taxon>
        <taxon>Entomortierella</taxon>
    </lineage>
</organism>
<dbReference type="SMART" id="SM00382">
    <property type="entry name" value="AAA"/>
    <property type="match status" value="2"/>
</dbReference>
<dbReference type="GO" id="GO:0016020">
    <property type="term" value="C:membrane"/>
    <property type="evidence" value="ECO:0007669"/>
    <property type="project" value="UniProtKB-SubCell"/>
</dbReference>
<feature type="domain" description="ABC transmembrane type-1" evidence="11">
    <location>
        <begin position="318"/>
        <end position="613"/>
    </location>
</feature>
<gene>
    <name evidence="12" type="ORF">BGZ80_002081</name>
</gene>
<keyword evidence="5" id="KW-0067">ATP-binding</keyword>
<evidence type="ECO:0000256" key="4">
    <source>
        <dbReference type="ARBA" id="ARBA00022741"/>
    </source>
</evidence>
<feature type="transmembrane region" description="Helical" evidence="9">
    <location>
        <begin position="549"/>
        <end position="571"/>
    </location>
</feature>
<dbReference type="EMBL" id="JAAAID010001500">
    <property type="protein sequence ID" value="KAG0009778.1"/>
    <property type="molecule type" value="Genomic_DNA"/>
</dbReference>
<dbReference type="PROSITE" id="PS50893">
    <property type="entry name" value="ABC_TRANSPORTER_2"/>
    <property type="match status" value="2"/>
</dbReference>
<feature type="transmembrane region" description="Helical" evidence="9">
    <location>
        <begin position="174"/>
        <end position="197"/>
    </location>
</feature>
<keyword evidence="7 9" id="KW-0472">Membrane</keyword>
<dbReference type="PROSITE" id="PS50929">
    <property type="entry name" value="ABC_TM1F"/>
    <property type="match status" value="1"/>
</dbReference>
<dbReference type="Gene3D" id="1.20.1560.10">
    <property type="entry name" value="ABC transporter type 1, transmembrane domain"/>
    <property type="match status" value="2"/>
</dbReference>
<feature type="region of interest" description="Disordered" evidence="8">
    <location>
        <begin position="1781"/>
        <end position="1807"/>
    </location>
</feature>
<dbReference type="InterPro" id="IPR050173">
    <property type="entry name" value="ABC_transporter_C-like"/>
</dbReference>
<dbReference type="GO" id="GO:0140359">
    <property type="term" value="F:ABC-type transporter activity"/>
    <property type="evidence" value="ECO:0007669"/>
    <property type="project" value="InterPro"/>
</dbReference>
<feature type="domain" description="ABC transporter" evidence="10">
    <location>
        <begin position="1517"/>
        <end position="1904"/>
    </location>
</feature>
<feature type="transmembrane region" description="Helical" evidence="9">
    <location>
        <begin position="577"/>
        <end position="594"/>
    </location>
</feature>
<feature type="transmembrane region" description="Helical" evidence="9">
    <location>
        <begin position="18"/>
        <end position="37"/>
    </location>
</feature>
<dbReference type="Pfam" id="PF00005">
    <property type="entry name" value="ABC_tran"/>
    <property type="match status" value="1"/>
</dbReference>
<dbReference type="InterPro" id="IPR036640">
    <property type="entry name" value="ABC1_TM_sf"/>
</dbReference>
<feature type="transmembrane region" description="Helical" evidence="9">
    <location>
        <begin position="352"/>
        <end position="369"/>
    </location>
</feature>
<dbReference type="InterPro" id="IPR027417">
    <property type="entry name" value="P-loop_NTPase"/>
</dbReference>
<feature type="transmembrane region" description="Helical" evidence="9">
    <location>
        <begin position="471"/>
        <end position="490"/>
    </location>
</feature>
<dbReference type="GO" id="GO:0005524">
    <property type="term" value="F:ATP binding"/>
    <property type="evidence" value="ECO:0007669"/>
    <property type="project" value="UniProtKB-KW"/>
</dbReference>
<evidence type="ECO:0000256" key="3">
    <source>
        <dbReference type="ARBA" id="ARBA00022692"/>
    </source>
</evidence>
<evidence type="ECO:0000256" key="5">
    <source>
        <dbReference type="ARBA" id="ARBA00022840"/>
    </source>
</evidence>
<feature type="transmembrane region" description="Helical" evidence="9">
    <location>
        <begin position="84"/>
        <end position="104"/>
    </location>
</feature>
<dbReference type="SUPFAM" id="SSF52540">
    <property type="entry name" value="P-loop containing nucleoside triphosphate hydrolases"/>
    <property type="match status" value="2"/>
</dbReference>
<evidence type="ECO:0000259" key="10">
    <source>
        <dbReference type="PROSITE" id="PS50893"/>
    </source>
</evidence>
<feature type="domain" description="ABC transporter" evidence="10">
    <location>
        <begin position="688"/>
        <end position="945"/>
    </location>
</feature>
<feature type="compositionally biased region" description="Low complexity" evidence="8">
    <location>
        <begin position="1583"/>
        <end position="1606"/>
    </location>
</feature>
<feature type="transmembrane region" description="Helical" evidence="9">
    <location>
        <begin position="1225"/>
        <end position="1244"/>
    </location>
</feature>
<feature type="transmembrane region" description="Helical" evidence="9">
    <location>
        <begin position="445"/>
        <end position="465"/>
    </location>
</feature>
<name>A0A9P6SXC1_9FUNG</name>
<feature type="transmembrane region" description="Helical" evidence="9">
    <location>
        <begin position="317"/>
        <end position="340"/>
    </location>
</feature>
<comment type="caution">
    <text evidence="12">The sequence shown here is derived from an EMBL/GenBank/DDBJ whole genome shotgun (WGS) entry which is preliminary data.</text>
</comment>
<sequence>MAAWNCSSDMTICLSDSLLQLVPTCIIIFSSLAFISAECGRQDRSRHFNQFSSEVVIQRESLDDEEIEETTSTRLVKPRRTFSLALLRCLGAFSQIGLYSYLAIRKLEEQNQTTPGIPPPGGDAFEYSLTSRDANEEWPLWLPVMHGIVWVYASILSVVSLLHPRLSFPYRLTTHLDIIYLATAGGGLAHFMVYNFGRPLGLWTLDDQVSGLSGLVSVCMLVITLATKPLVPPQSEKINGGVISPETRSSIYAVIAFTWLQPMVIKSYTGKLQETDVWAMDKALRVKTVFQEYLENRESTVFVTMFYLFRLRLSLQYVWALAWAGLGMVPPFVVFKLVSFVQDLSTYNRNEAIFYVAVLLASIVARAAVLQHGLHIGQRIGTKAKGMASGLIYEKLSLRKDMDPADYEISGKSHNNRLKTLTMPVYTDLMAVDVKRIGQGWKQGFYLMIYPTMFVLATIQLYIYIGHSAWAGGMAVVAWYPISALASFLFSGRFDVESPELDRSNALVSDFLANLKAIKFLGWEEVLLNNVLKAREAERKLNSKTSQPVMALISVPLGGDLVQAFVMTVILGTYSLYFGQLLTPAILFTILILVDIQTNAINSLPTVIFTIKEMLRSVVRVNDFLNDDENERDTAIIKDREMARRANIPVIGFVNASFIWPVIKPAHHRNLHFFVDEPEDDEDYPEPYRPPNAHQRYGNGSGPNATPEDAFVLKNVTLSFPPGQVSVVTGTRKSGKSALLLALLGEMTRTSGKIYLPRKDYYHGKEGYGSDVAYVGQDPWLEICGGVAGNSNGRSTIRDTILFGKAMNEERYIQVLRACVLEDELKGLPGGDTTIIGDKSVIWTMSLKQRISLARAIYSDVSHILIDDCLSFVDVKSRQFIWKNCLLGPLTQNKTRIIVTNQFHVKTYLNDADYVVGMDQGTILGSGTVKEVLSQGWIRQAPGSSSIPTTVIPGASSVPANMSQLPPQPQQPSPDGAPSNTPSQELRLSKSSNLPLNKMSTLTDFDDLDSTMSRETAASFKIGWTAFGSYIFSLGTILFLLSAFMSLFLSQSLFVVRIGWLGVWAENEAWEGGVPLRTTIHSRHQRSTFSDDPPPKHVINHLDYIVIFVALAAARSLFVIANAFFMRSGATTGADRMYARPLHSVASARLTVFEANTEKAAKSFPGDSGGLFSKSTINGLKDCFQRDLGGLDVKLAKEFWQFSSDFLTVILILGVLTVIQPFILIPVAVVLAMLYTVALLGLGLSKEMHRMSIRADRMNRDQFKHMFRGLPTIRGYGLERRAIEADQPDNMEGPRVIPGKRPPAAWPHSGSIEYINYACSRTETFHATDATIKAPVNVPANQATVAQAVARDLPPNAVVRALPPNAVPRDLPPNAIPPRVQSLSAPINDSSIRTNTAISTVNSVASNVSHVSSTSQSSVATNGTAVSSQLGHPSASGDSIAPLIPLPTPSGTFMSTGTDVSNSADPSAPMDQLAALDQSDMPDTNDINSGNDINNRYDAPLPPLPSSRVNTKATSAVKKLDEQETTAETVATEVGFGPVTCSILPGEKIAVVGQSKSGKSTFLQSLFRIWDSAEEDRARAAHAIGSNSNGANISSRSSASSSKAKSPLGFLNKGKTSTLSGNDLDLGRIIVDGLDIGQIGLSDLRSRFAYLSQRGTVFAGTVRFNLDPKGEHGDAELNDVLKTCFLSDRLKLDTELVTPATANLTSVSESGTRKVAPRPVSRIARYRKKFFRGSRASANANKGKAKKDSKIAATVSATSGRHLRAALEGASADAEERLLQDEETSAHENGNIYEDDDDEEEDDSRVELDNNERQLLSLARILVQRSNVVVLDNFVSRVTDLTAQRMDQILDQELRQATIISVGNRLDRIVARYNRILVLDHGKITEFDTPMALLNKPNGVFRAIW</sequence>
<proteinExistence type="predicted"/>
<keyword evidence="4" id="KW-0547">Nucleotide-binding</keyword>
<feature type="region of interest" description="Disordered" evidence="8">
    <location>
        <begin position="1411"/>
        <end position="1469"/>
    </location>
</feature>
<evidence type="ECO:0000256" key="1">
    <source>
        <dbReference type="ARBA" id="ARBA00004370"/>
    </source>
</evidence>
<reference evidence="12" key="1">
    <citation type="journal article" date="2020" name="Fungal Divers.">
        <title>Resolving the Mortierellaceae phylogeny through synthesis of multi-gene phylogenetics and phylogenomics.</title>
        <authorList>
            <person name="Vandepol N."/>
            <person name="Liber J."/>
            <person name="Desiro A."/>
            <person name="Na H."/>
            <person name="Kennedy M."/>
            <person name="Barry K."/>
            <person name="Grigoriev I.V."/>
            <person name="Miller A.N."/>
            <person name="O'Donnell K."/>
            <person name="Stajich J.E."/>
            <person name="Bonito G."/>
        </authorList>
    </citation>
    <scope>NUCLEOTIDE SEQUENCE</scope>
    <source>
        <strain evidence="12">NRRL 2769</strain>
    </source>
</reference>
<feature type="region of interest" description="Disordered" evidence="8">
    <location>
        <begin position="1582"/>
        <end position="1606"/>
    </location>
</feature>
<evidence type="ECO:0000259" key="11">
    <source>
        <dbReference type="PROSITE" id="PS50929"/>
    </source>
</evidence>
<keyword evidence="13" id="KW-1185">Reference proteome</keyword>
<feature type="transmembrane region" description="Helical" evidence="9">
    <location>
        <begin position="1022"/>
        <end position="1049"/>
    </location>
</feature>
<evidence type="ECO:0000313" key="13">
    <source>
        <dbReference type="Proteomes" id="UP000703661"/>
    </source>
</evidence>
<dbReference type="InterPro" id="IPR003593">
    <property type="entry name" value="AAA+_ATPase"/>
</dbReference>
<feature type="transmembrane region" description="Helical" evidence="9">
    <location>
        <begin position="140"/>
        <end position="162"/>
    </location>
</feature>
<comment type="subcellular location">
    <subcellularLocation>
        <location evidence="1">Membrane</location>
    </subcellularLocation>
</comment>
<evidence type="ECO:0000256" key="8">
    <source>
        <dbReference type="SAM" id="MobiDB-lite"/>
    </source>
</evidence>
<dbReference type="Proteomes" id="UP000703661">
    <property type="component" value="Unassembled WGS sequence"/>
</dbReference>
<protein>
    <submittedName>
        <fullName evidence="12">Uncharacterized protein</fullName>
    </submittedName>
</protein>
<feature type="compositionally biased region" description="Low complexity" evidence="8">
    <location>
        <begin position="1411"/>
        <end position="1422"/>
    </location>
</feature>
<dbReference type="PANTHER" id="PTHR24223">
    <property type="entry name" value="ATP-BINDING CASSETTE SUB-FAMILY C"/>
    <property type="match status" value="1"/>
</dbReference>
<dbReference type="Gene3D" id="3.40.50.300">
    <property type="entry name" value="P-loop containing nucleotide triphosphate hydrolases"/>
    <property type="match status" value="3"/>
</dbReference>
<feature type="transmembrane region" description="Helical" evidence="9">
    <location>
        <begin position="1104"/>
        <end position="1126"/>
    </location>
</feature>
<evidence type="ECO:0000256" key="2">
    <source>
        <dbReference type="ARBA" id="ARBA00022448"/>
    </source>
</evidence>
<dbReference type="SUPFAM" id="SSF90123">
    <property type="entry name" value="ABC transporter transmembrane region"/>
    <property type="match status" value="2"/>
</dbReference>
<feature type="compositionally biased region" description="Polar residues" evidence="8">
    <location>
        <begin position="1449"/>
        <end position="1465"/>
    </location>
</feature>
<feature type="region of interest" description="Disordered" evidence="8">
    <location>
        <begin position="1735"/>
        <end position="1754"/>
    </location>
</feature>
<dbReference type="Pfam" id="PF00664">
    <property type="entry name" value="ABC_membrane"/>
    <property type="match status" value="1"/>
</dbReference>
<accession>A0A9P6SXC1</accession>
<evidence type="ECO:0000256" key="6">
    <source>
        <dbReference type="ARBA" id="ARBA00022989"/>
    </source>
</evidence>
<evidence type="ECO:0000256" key="7">
    <source>
        <dbReference type="ARBA" id="ARBA00023136"/>
    </source>
</evidence>